<keyword evidence="1" id="KW-0732">Signal</keyword>
<feature type="chain" id="PRO_5003980042" evidence="1">
    <location>
        <begin position="29"/>
        <end position="133"/>
    </location>
</feature>
<reference evidence="2" key="2">
    <citation type="journal article" date="2015" name="J. Proteomics">
        <title>Sexual differences in the sialomes of the zebra tick, Rhipicephalus pulchellus.</title>
        <authorList>
            <person name="Tan A.W."/>
            <person name="Francischetti I.M."/>
            <person name="Slovak M."/>
            <person name="Kini R.M."/>
            <person name="Ribeiro J.M."/>
        </authorList>
    </citation>
    <scope>NUCLEOTIDE SEQUENCE</scope>
    <source>
        <tissue evidence="2">Salivary gland</tissue>
    </source>
</reference>
<proteinExistence type="evidence at transcript level"/>
<organism evidence="2">
    <name type="scientific">Rhipicephalus pulchellus</name>
    <name type="common">Yellow backed tick</name>
    <name type="synonym">Dermacentor pulchellus</name>
    <dbReference type="NCBI Taxonomy" id="72859"/>
    <lineage>
        <taxon>Eukaryota</taxon>
        <taxon>Metazoa</taxon>
        <taxon>Ecdysozoa</taxon>
        <taxon>Arthropoda</taxon>
        <taxon>Chelicerata</taxon>
        <taxon>Arachnida</taxon>
        <taxon>Acari</taxon>
        <taxon>Parasitiformes</taxon>
        <taxon>Ixodida</taxon>
        <taxon>Ixodoidea</taxon>
        <taxon>Ixodidae</taxon>
        <taxon>Rhipicephalinae</taxon>
        <taxon>Rhipicephalus</taxon>
        <taxon>Rhipicephalus</taxon>
    </lineage>
</organism>
<evidence type="ECO:0000256" key="1">
    <source>
        <dbReference type="SAM" id="SignalP"/>
    </source>
</evidence>
<feature type="signal peptide" evidence="1">
    <location>
        <begin position="1"/>
        <end position="28"/>
    </location>
</feature>
<evidence type="ECO:0000313" key="2">
    <source>
        <dbReference type="EMBL" id="JAA53971.1"/>
    </source>
</evidence>
<dbReference type="EMBL" id="GACK01011063">
    <property type="protein sequence ID" value="JAA53971.1"/>
    <property type="molecule type" value="mRNA"/>
</dbReference>
<protein>
    <submittedName>
        <fullName evidence="2">Putative 8.9 kDa family member</fullName>
    </submittedName>
</protein>
<dbReference type="AlphaFoldDB" id="L7LPY2"/>
<name>L7LPY2_RHIPC</name>
<sequence length="133" mass="14986">MTFHIMSMKTMSVVLLLLTHLLSSGSDAYSTEVAEVTEATEATESTESTEIFEFTDKIPKILRLNCTYNGTEYEYGYTNGTNPECKFYWCNNGTMEIAECKGSPPSRNSGYGNCKNERRSGIWPYCCSFERAC</sequence>
<accession>L7LPY2</accession>
<reference evidence="2" key="1">
    <citation type="submission" date="2012-11" db="EMBL/GenBank/DDBJ databases">
        <authorList>
            <person name="Lucero-Rivera Y.E."/>
            <person name="Tovar-Ramirez D."/>
        </authorList>
    </citation>
    <scope>NUCLEOTIDE SEQUENCE</scope>
    <source>
        <tissue evidence="2">Salivary gland</tissue>
    </source>
</reference>